<dbReference type="RefSeq" id="WP_126944887.1">
    <property type="nucleotide sequence ID" value="NZ_RZHG01000009.1"/>
</dbReference>
<accession>A0A3S0YYN1</accession>
<dbReference type="OrthoDB" id="6168261at2"/>
<name>A0A3S0YYN1_9GAMM</name>
<dbReference type="AlphaFoldDB" id="A0A3S0YYN1"/>
<dbReference type="EMBL" id="RZHG01000009">
    <property type="protein sequence ID" value="RUR32750.1"/>
    <property type="molecule type" value="Genomic_DNA"/>
</dbReference>
<protein>
    <submittedName>
        <fullName evidence="1">Uncharacterized protein</fullName>
    </submittedName>
</protein>
<comment type="caution">
    <text evidence="1">The sequence shown here is derived from an EMBL/GenBank/DDBJ whole genome shotgun (WGS) entry which is preliminary data.</text>
</comment>
<keyword evidence="2" id="KW-1185">Reference proteome</keyword>
<proteinExistence type="predicted"/>
<evidence type="ECO:0000313" key="2">
    <source>
        <dbReference type="Proteomes" id="UP000287336"/>
    </source>
</evidence>
<reference evidence="1 2" key="1">
    <citation type="submission" date="2018-12" db="EMBL/GenBank/DDBJ databases">
        <title>three novel Halomonas strain isolated from plants.</title>
        <authorList>
            <person name="Sun C."/>
        </authorList>
    </citation>
    <scope>NUCLEOTIDE SEQUENCE [LARGE SCALE GENOMIC DNA]</scope>
    <source>
        <strain evidence="1 2">DSM 19434</strain>
    </source>
</reference>
<dbReference type="Proteomes" id="UP000287336">
    <property type="component" value="Unassembled WGS sequence"/>
</dbReference>
<evidence type="ECO:0000313" key="1">
    <source>
        <dbReference type="EMBL" id="RUR32750.1"/>
    </source>
</evidence>
<gene>
    <name evidence="1" type="ORF">ELY33_05055</name>
</gene>
<sequence length="179" mass="19852">MNLYVVVTDDTIDDAALLAALEVAGIEAQVKPLHLQRAAQVSAEVIAEYPPGEQGHARDILIAWMDEALDAADDARLKRITDNIERLKRDHGELVTWRCPGGYIVLDMPLGITNAVGLTSNDAYRLIRIRELTDLLLPQLERIAPSILQGVIGVECSGDRSDYERLVALACREIFRHQN</sequence>
<organism evidence="1 2">
    <name type="scientific">Vreelandella andesensis</name>
    <dbReference type="NCBI Taxonomy" id="447567"/>
    <lineage>
        <taxon>Bacteria</taxon>
        <taxon>Pseudomonadati</taxon>
        <taxon>Pseudomonadota</taxon>
        <taxon>Gammaproteobacteria</taxon>
        <taxon>Oceanospirillales</taxon>
        <taxon>Halomonadaceae</taxon>
        <taxon>Vreelandella</taxon>
    </lineage>
</organism>